<dbReference type="Gene3D" id="3.20.20.140">
    <property type="entry name" value="Metal-dependent hydrolases"/>
    <property type="match status" value="1"/>
</dbReference>
<evidence type="ECO:0000256" key="1">
    <source>
        <dbReference type="ARBA" id="ARBA00001947"/>
    </source>
</evidence>
<dbReference type="GO" id="GO:0005829">
    <property type="term" value="C:cytosol"/>
    <property type="evidence" value="ECO:0007669"/>
    <property type="project" value="TreeGrafter"/>
</dbReference>
<evidence type="ECO:0000256" key="3">
    <source>
        <dbReference type="ARBA" id="ARBA00011881"/>
    </source>
</evidence>
<dbReference type="GO" id="GO:0046872">
    <property type="term" value="F:metal ion binding"/>
    <property type="evidence" value="ECO:0007669"/>
    <property type="project" value="UniProtKB-KW"/>
</dbReference>
<keyword evidence="5" id="KW-0378">Hydrolase</keyword>
<dbReference type="Proteomes" id="UP000502823">
    <property type="component" value="Unassembled WGS sequence"/>
</dbReference>
<comment type="similarity">
    <text evidence="2">Belongs to the metallo-dependent hydrolases superfamily. Hydantoinase/dihydropyrimidinase family.</text>
</comment>
<proteinExistence type="inferred from homology"/>
<dbReference type="Gene3D" id="2.30.40.10">
    <property type="entry name" value="Urease, subunit C, domain 1"/>
    <property type="match status" value="1"/>
</dbReference>
<feature type="region of interest" description="Disordered" evidence="10">
    <location>
        <begin position="593"/>
        <end position="689"/>
    </location>
</feature>
<protein>
    <recommendedName>
        <fullName evidence="8">dihydropyrimidinase</fullName>
        <ecNumber evidence="8">3.5.2.2</ecNumber>
    </recommendedName>
</protein>
<dbReference type="GO" id="GO:0004157">
    <property type="term" value="F:dihydropyrimidinase activity"/>
    <property type="evidence" value="ECO:0007669"/>
    <property type="project" value="UniProtKB-EC"/>
</dbReference>
<feature type="compositionally biased region" description="Polar residues" evidence="10">
    <location>
        <begin position="596"/>
        <end position="617"/>
    </location>
</feature>
<comment type="caution">
    <text evidence="12">The sequence shown here is derived from an EMBL/GenBank/DDBJ whole genome shotgun (WGS) entry which is preliminary data.</text>
</comment>
<sequence>MAEDGMGWIPGLGDNKPQSRLLGKSFFGYVPDAFSMKTPSMPSEKSSQKDSRETSAAASPVTAAPSRKGPESLSGIFTEEVLKVVTSSDAGQQVVTEVLQAERAIHDEALPCDSAQNRLLIKNGKVVNEDGMVDSDVYVEDGIIKQVGRNLIIPGGTRIIDARGKYVIPGGIDPHTHMQLELMGAVSADDFYQGTKAALAGGTTMIIDFVIPKKNESLIDAYVSWRQNADEKVCCDYALHVGVTWWSDRVKEEMEQLCKEHGVNSFKMFMAYKDSFMLRDFELYGVFDKCKQLGAIAQVHAENGDIVAENTKKLLARGVTGPEGHALSRPEDVEAEAVNRACVIANQVVDAPLYVVHVMSKSAGDVIKQKRGQGQVVFGETIAASLGTDGTHQWNRCWQHAAAHVMSPPLRPDSNTPNTLLDLLVLDVLQVTGSDNCTFTASQKSLGQNDFSKIPNGVNGAEDRMSVIWEKGVHSGKMDPSRFVAITSTNAAKIFNIYPRKGCISVGSDADIVIWDANKTRTISAKTHHHAVDFNIFEGMECHGVPEYVIVSGRVCVDEGDVKAVQGFGRFIPTPVFPPYVYSMVQQREEEKVANSVPSAAVQNDTGDKPSTPTPVQEPTVLASKAPEHQLGTPSSKGQRNLQDSTFSISGESPNGLHELQSVELDDTAPRSCIRVKNPPGGQSSGSFW</sequence>
<dbReference type="FunFam" id="3.20.20.140:FF:000001">
    <property type="entry name" value="Dihydropyrimidinase like 3"/>
    <property type="match status" value="1"/>
</dbReference>
<evidence type="ECO:0000313" key="12">
    <source>
        <dbReference type="EMBL" id="GFG36425.1"/>
    </source>
</evidence>
<feature type="domain" description="Amidohydrolase-related" evidence="11">
    <location>
        <begin position="166"/>
        <end position="555"/>
    </location>
</feature>
<organism evidence="12 13">
    <name type="scientific">Coptotermes formosanus</name>
    <name type="common">Formosan subterranean termite</name>
    <dbReference type="NCBI Taxonomy" id="36987"/>
    <lineage>
        <taxon>Eukaryota</taxon>
        <taxon>Metazoa</taxon>
        <taxon>Ecdysozoa</taxon>
        <taxon>Arthropoda</taxon>
        <taxon>Hexapoda</taxon>
        <taxon>Insecta</taxon>
        <taxon>Pterygota</taxon>
        <taxon>Neoptera</taxon>
        <taxon>Polyneoptera</taxon>
        <taxon>Dictyoptera</taxon>
        <taxon>Blattodea</taxon>
        <taxon>Blattoidea</taxon>
        <taxon>Termitoidae</taxon>
        <taxon>Rhinotermitidae</taxon>
        <taxon>Coptotermes</taxon>
    </lineage>
</organism>
<keyword evidence="6" id="KW-0862">Zinc</keyword>
<dbReference type="EMBL" id="BLKM01009380">
    <property type="protein sequence ID" value="GFG36425.1"/>
    <property type="molecule type" value="Genomic_DNA"/>
</dbReference>
<feature type="modified residue" description="N6-carboxylysine" evidence="9">
    <location>
        <position position="267"/>
    </location>
</feature>
<name>A0A6L2Q124_COPFO</name>
<dbReference type="AlphaFoldDB" id="A0A6L2Q124"/>
<dbReference type="GO" id="GO:0006208">
    <property type="term" value="P:pyrimidine nucleobase catabolic process"/>
    <property type="evidence" value="ECO:0007669"/>
    <property type="project" value="TreeGrafter"/>
</dbReference>
<dbReference type="Pfam" id="PF01979">
    <property type="entry name" value="Amidohydro_1"/>
    <property type="match status" value="1"/>
</dbReference>
<dbReference type="CDD" id="cd01314">
    <property type="entry name" value="D-HYD"/>
    <property type="match status" value="1"/>
</dbReference>
<dbReference type="InterPro" id="IPR050378">
    <property type="entry name" value="Metallo-dep_Hydrolases_sf"/>
</dbReference>
<dbReference type="InterPro" id="IPR011778">
    <property type="entry name" value="Hydantoinase/dihydroPyrase"/>
</dbReference>
<evidence type="ECO:0000313" key="13">
    <source>
        <dbReference type="Proteomes" id="UP000502823"/>
    </source>
</evidence>
<evidence type="ECO:0000256" key="5">
    <source>
        <dbReference type="ARBA" id="ARBA00022801"/>
    </source>
</evidence>
<dbReference type="PANTHER" id="PTHR11647">
    <property type="entry name" value="HYDRANTOINASE/DIHYDROPYRIMIDINASE FAMILY MEMBER"/>
    <property type="match status" value="1"/>
</dbReference>
<feature type="compositionally biased region" description="Low complexity" evidence="10">
    <location>
        <begin position="54"/>
        <end position="66"/>
    </location>
</feature>
<reference evidence="13" key="1">
    <citation type="submission" date="2020-01" db="EMBL/GenBank/DDBJ databases">
        <title>Draft genome sequence of the Termite Coptotermes fromosanus.</title>
        <authorList>
            <person name="Itakura S."/>
            <person name="Yosikawa Y."/>
            <person name="Umezawa K."/>
        </authorList>
    </citation>
    <scope>NUCLEOTIDE SEQUENCE [LARGE SCALE GENOMIC DNA]</scope>
</reference>
<feature type="region of interest" description="Disordered" evidence="10">
    <location>
        <begin position="37"/>
        <end position="72"/>
    </location>
</feature>
<gene>
    <name evidence="12" type="ORF">Cfor_01782</name>
</gene>
<evidence type="ECO:0000256" key="10">
    <source>
        <dbReference type="SAM" id="MobiDB-lite"/>
    </source>
</evidence>
<accession>A0A6L2Q124</accession>
<keyword evidence="4" id="KW-0479">Metal-binding</keyword>
<dbReference type="SUPFAM" id="SSF51338">
    <property type="entry name" value="Composite domain of metallo-dependent hydrolases"/>
    <property type="match status" value="2"/>
</dbReference>
<comment type="cofactor">
    <cofactor evidence="1">
        <name>Zn(2+)</name>
        <dbReference type="ChEBI" id="CHEBI:29105"/>
    </cofactor>
</comment>
<evidence type="ECO:0000256" key="4">
    <source>
        <dbReference type="ARBA" id="ARBA00022723"/>
    </source>
</evidence>
<comment type="subunit">
    <text evidence="3">Homotetramer.</text>
</comment>
<comment type="catalytic activity">
    <reaction evidence="7">
        <text>5,6-dihydrouracil + H2O = 3-(carbamoylamino)propanoate + H(+)</text>
        <dbReference type="Rhea" id="RHEA:16121"/>
        <dbReference type="ChEBI" id="CHEBI:11892"/>
        <dbReference type="ChEBI" id="CHEBI:15377"/>
        <dbReference type="ChEBI" id="CHEBI:15378"/>
        <dbReference type="ChEBI" id="CHEBI:15901"/>
        <dbReference type="EC" id="3.5.2.2"/>
    </reaction>
</comment>
<evidence type="ECO:0000256" key="7">
    <source>
        <dbReference type="ARBA" id="ARBA00036696"/>
    </source>
</evidence>
<evidence type="ECO:0000259" key="11">
    <source>
        <dbReference type="Pfam" id="PF01979"/>
    </source>
</evidence>
<dbReference type="InterPro" id="IPR032466">
    <property type="entry name" value="Metal_Hydrolase"/>
</dbReference>
<evidence type="ECO:0000256" key="2">
    <source>
        <dbReference type="ARBA" id="ARBA00008829"/>
    </source>
</evidence>
<feature type="compositionally biased region" description="Polar residues" evidence="10">
    <location>
        <begin position="632"/>
        <end position="653"/>
    </location>
</feature>
<dbReference type="InterPro" id="IPR011059">
    <property type="entry name" value="Metal-dep_hydrolase_composite"/>
</dbReference>
<dbReference type="SUPFAM" id="SSF51556">
    <property type="entry name" value="Metallo-dependent hydrolases"/>
    <property type="match status" value="1"/>
</dbReference>
<evidence type="ECO:0000256" key="8">
    <source>
        <dbReference type="ARBA" id="ARBA00039113"/>
    </source>
</evidence>
<dbReference type="EC" id="3.5.2.2" evidence="8"/>
<dbReference type="NCBIfam" id="TIGR02033">
    <property type="entry name" value="D-hydantoinase"/>
    <property type="match status" value="1"/>
</dbReference>
<dbReference type="OrthoDB" id="10258955at2759"/>
<keyword evidence="13" id="KW-1185">Reference proteome</keyword>
<dbReference type="InterPro" id="IPR006680">
    <property type="entry name" value="Amidohydro-rel"/>
</dbReference>
<evidence type="ECO:0000256" key="6">
    <source>
        <dbReference type="ARBA" id="ARBA00022833"/>
    </source>
</evidence>
<evidence type="ECO:0000256" key="9">
    <source>
        <dbReference type="PIRSR" id="PIRSR611778-50"/>
    </source>
</evidence>
<dbReference type="FunCoup" id="A0A6L2Q124">
    <property type="interactions" value="326"/>
</dbReference>
<dbReference type="PANTHER" id="PTHR11647:SF1">
    <property type="entry name" value="COLLAPSIN RESPONSE MEDIATOR PROTEIN"/>
    <property type="match status" value="1"/>
</dbReference>
<comment type="PTM">
    <text evidence="9">Carbamylation allows a single lysine to coordinate two divalent metal cations.</text>
</comment>
<dbReference type="InParanoid" id="A0A6L2Q124"/>